<dbReference type="SUPFAM" id="SSF55961">
    <property type="entry name" value="Bet v1-like"/>
    <property type="match status" value="1"/>
</dbReference>
<dbReference type="Pfam" id="PF19298">
    <property type="entry name" value="KshA_C"/>
    <property type="match status" value="1"/>
</dbReference>
<evidence type="ECO:0000256" key="14">
    <source>
        <dbReference type="ARBA" id="ARBA00026095"/>
    </source>
</evidence>
<evidence type="ECO:0000256" key="7">
    <source>
        <dbReference type="ARBA" id="ARBA00022989"/>
    </source>
</evidence>
<dbReference type="AlphaFoldDB" id="A0A1B6E9K0"/>
<organism evidence="19">
    <name type="scientific">Clastoptera arizonana</name>
    <name type="common">Arizona spittle bug</name>
    <dbReference type="NCBI Taxonomy" id="38151"/>
    <lineage>
        <taxon>Eukaryota</taxon>
        <taxon>Metazoa</taxon>
        <taxon>Ecdysozoa</taxon>
        <taxon>Arthropoda</taxon>
        <taxon>Hexapoda</taxon>
        <taxon>Insecta</taxon>
        <taxon>Pterygota</taxon>
        <taxon>Neoptera</taxon>
        <taxon>Paraneoptera</taxon>
        <taxon>Hemiptera</taxon>
        <taxon>Auchenorrhyncha</taxon>
        <taxon>Cercopoidea</taxon>
        <taxon>Clastopteridae</taxon>
        <taxon>Clastoptera</taxon>
    </lineage>
</organism>
<evidence type="ECO:0000256" key="15">
    <source>
        <dbReference type="ARBA" id="ARBA00047853"/>
    </source>
</evidence>
<evidence type="ECO:0000256" key="3">
    <source>
        <dbReference type="ARBA" id="ARBA00004972"/>
    </source>
</evidence>
<evidence type="ECO:0000256" key="6">
    <source>
        <dbReference type="ARBA" id="ARBA00022723"/>
    </source>
</evidence>
<keyword evidence="4 17" id="KW-0812">Transmembrane</keyword>
<protein>
    <recommendedName>
        <fullName evidence="14">cholesterol 7-desaturase</fullName>
        <ecNumber evidence="14">1.14.19.21</ecNumber>
    </recommendedName>
</protein>
<dbReference type="EC" id="1.14.19.21" evidence="14"/>
<name>A0A1B6E9K0_9HEMI</name>
<evidence type="ECO:0000256" key="13">
    <source>
        <dbReference type="ARBA" id="ARBA00025729"/>
    </source>
</evidence>
<dbReference type="InterPro" id="IPR036922">
    <property type="entry name" value="Rieske_2Fe-2S_sf"/>
</dbReference>
<comment type="similarity">
    <text evidence="13">Belongs to the cholesterol 7-desaturase family.</text>
</comment>
<proteinExistence type="inferred from homology"/>
<dbReference type="GO" id="GO:0016020">
    <property type="term" value="C:membrane"/>
    <property type="evidence" value="ECO:0007669"/>
    <property type="project" value="UniProtKB-SubCell"/>
</dbReference>
<dbReference type="PROSITE" id="PS51296">
    <property type="entry name" value="RIESKE"/>
    <property type="match status" value="1"/>
</dbReference>
<evidence type="ECO:0000313" key="19">
    <source>
        <dbReference type="EMBL" id="JAS34612.1"/>
    </source>
</evidence>
<dbReference type="Pfam" id="PF00355">
    <property type="entry name" value="Rieske"/>
    <property type="match status" value="1"/>
</dbReference>
<dbReference type="SUPFAM" id="SSF50022">
    <property type="entry name" value="ISP domain"/>
    <property type="match status" value="1"/>
</dbReference>
<dbReference type="GO" id="GO:0046872">
    <property type="term" value="F:metal ion binding"/>
    <property type="evidence" value="ECO:0007669"/>
    <property type="project" value="UniProtKB-KW"/>
</dbReference>
<comment type="catalytic activity">
    <reaction evidence="16">
        <text>cholesterol + NADPH + O2 + H(+) = 7-dehydrocholesterol + NADP(+) + 2 H2O</text>
        <dbReference type="Rhea" id="RHEA:45024"/>
        <dbReference type="ChEBI" id="CHEBI:15377"/>
        <dbReference type="ChEBI" id="CHEBI:15378"/>
        <dbReference type="ChEBI" id="CHEBI:15379"/>
        <dbReference type="ChEBI" id="CHEBI:16113"/>
        <dbReference type="ChEBI" id="CHEBI:17759"/>
        <dbReference type="ChEBI" id="CHEBI:57783"/>
        <dbReference type="ChEBI" id="CHEBI:58349"/>
        <dbReference type="EC" id="1.14.19.21"/>
    </reaction>
    <physiologicalReaction direction="left-to-right" evidence="16">
        <dbReference type="Rhea" id="RHEA:45025"/>
    </physiologicalReaction>
</comment>
<dbReference type="PANTHER" id="PTHR21266">
    <property type="entry name" value="IRON-SULFUR DOMAIN CONTAINING PROTEIN"/>
    <property type="match status" value="1"/>
</dbReference>
<evidence type="ECO:0000256" key="1">
    <source>
        <dbReference type="ARBA" id="ARBA00001962"/>
    </source>
</evidence>
<dbReference type="EMBL" id="GEDC01002686">
    <property type="protein sequence ID" value="JAS34612.1"/>
    <property type="molecule type" value="Transcribed_RNA"/>
</dbReference>
<dbReference type="InterPro" id="IPR045605">
    <property type="entry name" value="KshA-like_C"/>
</dbReference>
<accession>A0A1B6E9K0</accession>
<evidence type="ECO:0000256" key="5">
    <source>
        <dbReference type="ARBA" id="ARBA00022714"/>
    </source>
</evidence>
<dbReference type="GO" id="GO:0051537">
    <property type="term" value="F:2 iron, 2 sulfur cluster binding"/>
    <property type="evidence" value="ECO:0007669"/>
    <property type="project" value="UniProtKB-KW"/>
</dbReference>
<dbReference type="GO" id="GO:0170056">
    <property type="term" value="F:cholesterol 7-desaturase [NAD(P)H] activity"/>
    <property type="evidence" value="ECO:0007669"/>
    <property type="project" value="UniProtKB-EC"/>
</dbReference>
<dbReference type="Gene3D" id="3.90.380.10">
    <property type="entry name" value="Naphthalene 1,2-dioxygenase Alpha Subunit, Chain A, domain 1"/>
    <property type="match status" value="1"/>
</dbReference>
<keyword evidence="5" id="KW-0001">2Fe-2S</keyword>
<dbReference type="InterPro" id="IPR017941">
    <property type="entry name" value="Rieske_2Fe-2S"/>
</dbReference>
<evidence type="ECO:0000256" key="4">
    <source>
        <dbReference type="ARBA" id="ARBA00022692"/>
    </source>
</evidence>
<comment type="pathway">
    <text evidence="12">Steroid hormone biosynthesis; dafachronic acid biosynthesis.</text>
</comment>
<keyword evidence="9" id="KW-0408">Iron</keyword>
<evidence type="ECO:0000256" key="9">
    <source>
        <dbReference type="ARBA" id="ARBA00023004"/>
    </source>
</evidence>
<keyword evidence="11 17" id="KW-0472">Membrane</keyword>
<feature type="transmembrane region" description="Helical" evidence="17">
    <location>
        <begin position="12"/>
        <end position="29"/>
    </location>
</feature>
<evidence type="ECO:0000256" key="12">
    <source>
        <dbReference type="ARBA" id="ARBA00025712"/>
    </source>
</evidence>
<dbReference type="InterPro" id="IPR050584">
    <property type="entry name" value="Cholesterol_7-desaturase"/>
</dbReference>
<evidence type="ECO:0000259" key="18">
    <source>
        <dbReference type="PROSITE" id="PS51296"/>
    </source>
</evidence>
<keyword evidence="10" id="KW-0411">Iron-sulfur</keyword>
<feature type="transmembrane region" description="Helical" evidence="17">
    <location>
        <begin position="41"/>
        <end position="61"/>
    </location>
</feature>
<keyword evidence="7 17" id="KW-1133">Transmembrane helix</keyword>
<dbReference type="GO" id="GO:0008203">
    <property type="term" value="P:cholesterol metabolic process"/>
    <property type="evidence" value="ECO:0007669"/>
    <property type="project" value="InterPro"/>
</dbReference>
<evidence type="ECO:0000256" key="10">
    <source>
        <dbReference type="ARBA" id="ARBA00023014"/>
    </source>
</evidence>
<evidence type="ECO:0000256" key="11">
    <source>
        <dbReference type="ARBA" id="ARBA00023136"/>
    </source>
</evidence>
<evidence type="ECO:0000256" key="17">
    <source>
        <dbReference type="SAM" id="Phobius"/>
    </source>
</evidence>
<dbReference type="Gene3D" id="2.102.10.10">
    <property type="entry name" value="Rieske [2Fe-2S] iron-sulphur domain"/>
    <property type="match status" value="1"/>
</dbReference>
<evidence type="ECO:0000256" key="2">
    <source>
        <dbReference type="ARBA" id="ARBA00004370"/>
    </source>
</evidence>
<comment type="catalytic activity">
    <reaction evidence="15">
        <text>cholesterol + NADH + O2 + H(+) = 7-dehydrocholesterol + NAD(+) + 2 H2O</text>
        <dbReference type="Rhea" id="RHEA:51644"/>
        <dbReference type="ChEBI" id="CHEBI:15377"/>
        <dbReference type="ChEBI" id="CHEBI:15378"/>
        <dbReference type="ChEBI" id="CHEBI:15379"/>
        <dbReference type="ChEBI" id="CHEBI:16113"/>
        <dbReference type="ChEBI" id="CHEBI:17759"/>
        <dbReference type="ChEBI" id="CHEBI:57540"/>
        <dbReference type="ChEBI" id="CHEBI:57945"/>
        <dbReference type="EC" id="1.14.19.21"/>
    </reaction>
    <physiologicalReaction direction="left-to-right" evidence="15">
        <dbReference type="Rhea" id="RHEA:51645"/>
    </physiologicalReaction>
</comment>
<gene>
    <name evidence="19" type="ORF">g.11434</name>
</gene>
<keyword evidence="6" id="KW-0479">Metal-binding</keyword>
<evidence type="ECO:0000256" key="8">
    <source>
        <dbReference type="ARBA" id="ARBA00023002"/>
    </source>
</evidence>
<keyword evidence="8" id="KW-0560">Oxidoreductase</keyword>
<comment type="subcellular location">
    <subcellularLocation>
        <location evidence="2">Membrane</location>
    </subcellularLocation>
</comment>
<dbReference type="UniPathway" id="UPA01020"/>
<evidence type="ECO:0000256" key="16">
    <source>
        <dbReference type="ARBA" id="ARBA00049548"/>
    </source>
</evidence>
<comment type="cofactor">
    <cofactor evidence="1">
        <name>Fe cation</name>
        <dbReference type="ChEBI" id="CHEBI:24875"/>
    </cofactor>
</comment>
<comment type="pathway">
    <text evidence="3">Hormone biosynthesis.</text>
</comment>
<reference evidence="19" key="1">
    <citation type="submission" date="2015-12" db="EMBL/GenBank/DDBJ databases">
        <title>De novo transcriptome assembly of four potential Pierce s Disease insect vectors from Arizona vineyards.</title>
        <authorList>
            <person name="Tassone E.E."/>
        </authorList>
    </citation>
    <scope>NUCLEOTIDE SEQUENCE</scope>
</reference>
<dbReference type="GO" id="GO:0005737">
    <property type="term" value="C:cytoplasm"/>
    <property type="evidence" value="ECO:0007669"/>
    <property type="project" value="TreeGrafter"/>
</dbReference>
<dbReference type="PANTHER" id="PTHR21266:SF32">
    <property type="entry name" value="CHOLESTEROL 7-DESATURASE NVD"/>
    <property type="match status" value="1"/>
</dbReference>
<sequence length="449" mass="52093">MIAWGSPLLWNVISWFGLSDFWYAPSWLVSRIHHFVVNSDVSAFHVVIAAFVIWILYYYIYLPANWVKDLSDVGFDYLMEESQHKAFRKSKKELVKEVRRRRKIGELPPIYPNGWFALAESNDIGLGQVKHVSALGENFAVFRTMKGEIQVLDAYCPHLGANMGIGGIVKGDCIECPFHGWQFESQTGKCVHIPYSLKVPSHAQVKKWTSCEVNQFIFVWYHSDGVEPFWHIEPIHEINIGKWWYRGRSEFIINCHIQEIPENGADVAHLNAIHAPSLLGGSDLRYYEKCWLSFARHAWNATWTQHTVPGEEHIGTMDLQHDIKLFGKINFISMKVQARQVGPGYVNMMIDTTIGPLAIIQIVTPIEPLLQRVIHRIFCPPMLILYAHITLIGEAIMIERDIMVWNHKKYVKPLLVKEDNAILRHRRWYSQFYSQSSPRFTYSKDTLDW</sequence>
<feature type="domain" description="Rieske" evidence="18">
    <location>
        <begin position="115"/>
        <end position="219"/>
    </location>
</feature>